<sequence>MVTGVLFLTNEYSNLMEKVVFRKMTSSGSSTYQGKYKGIQRMNRIGTTDTIQKNIP</sequence>
<evidence type="ECO:0000313" key="1">
    <source>
        <dbReference type="EMBL" id="AGE70386.1"/>
    </source>
</evidence>
<dbReference type="PATRIC" id="fig|1028566.6.peg.407"/>
<dbReference type="Proteomes" id="UP000011281">
    <property type="component" value="Chromosome"/>
</dbReference>
<dbReference type="EMBL" id="CP002817">
    <property type="protein sequence ID" value="AGE70386.1"/>
    <property type="molecule type" value="Genomic_DNA"/>
</dbReference>
<reference evidence="1 2" key="1">
    <citation type="journal article" date="2012" name="ISME J.">
        <title>Genomic evidence of rapid, global-scale gene flow in a Sulfolobus species.</title>
        <authorList>
            <person name="Mao D."/>
            <person name="Grogan D."/>
        </authorList>
    </citation>
    <scope>NUCLEOTIDE SEQUENCE [LARGE SCALE GENOMIC DNA]</scope>
    <source>
        <strain evidence="1 2">N8</strain>
    </source>
</reference>
<evidence type="ECO:0000313" key="2">
    <source>
        <dbReference type="Proteomes" id="UP000011281"/>
    </source>
</evidence>
<dbReference type="AlphaFoldDB" id="M1IT24"/>
<organism evidence="2">
    <name type="scientific">Sulfolobus acidocaldarius N8</name>
    <dbReference type="NCBI Taxonomy" id="1028566"/>
    <lineage>
        <taxon>Archaea</taxon>
        <taxon>Thermoproteota</taxon>
        <taxon>Thermoprotei</taxon>
        <taxon>Sulfolobales</taxon>
        <taxon>Sulfolobaceae</taxon>
        <taxon>Sulfolobus</taxon>
    </lineage>
</organism>
<proteinExistence type="predicted"/>
<accession>M1IT24</accession>
<dbReference type="KEGG" id="sacn:SacN8_02025"/>
<protein>
    <submittedName>
        <fullName evidence="1">Uncharacterized protein</fullName>
    </submittedName>
</protein>
<dbReference type="HOGENOM" id="CLU_3003311_0_0_2"/>
<gene>
    <name evidence="1" type="ORF">SacN8_02025</name>
</gene>
<name>M1IT24_9CREN</name>